<keyword evidence="2" id="KW-1185">Reference proteome</keyword>
<protein>
    <submittedName>
        <fullName evidence="1">Uncharacterized protein</fullName>
    </submittedName>
</protein>
<dbReference type="Proteomes" id="UP001163835">
    <property type="component" value="Unassembled WGS sequence"/>
</dbReference>
<reference evidence="1" key="1">
    <citation type="submission" date="2022-09" db="EMBL/GenBank/DDBJ databases">
        <title>A Global Phylogenomic Analysis of the Shiitake Genus Lentinula.</title>
        <authorList>
            <consortium name="DOE Joint Genome Institute"/>
            <person name="Sierra-Patev S."/>
            <person name="Min B."/>
            <person name="Naranjo-Ortiz M."/>
            <person name="Looney B."/>
            <person name="Konkel Z."/>
            <person name="Slot J.C."/>
            <person name="Sakamoto Y."/>
            <person name="Steenwyk J.L."/>
            <person name="Rokas A."/>
            <person name="Carro J."/>
            <person name="Camarero S."/>
            <person name="Ferreira P."/>
            <person name="Molpeceres G."/>
            <person name="Ruiz-Duenas F.J."/>
            <person name="Serrano A."/>
            <person name="Henrissat B."/>
            <person name="Drula E."/>
            <person name="Hughes K.W."/>
            <person name="Mata J.L."/>
            <person name="Ishikawa N.K."/>
            <person name="Vargas-Isla R."/>
            <person name="Ushijima S."/>
            <person name="Smith C.A."/>
            <person name="Ahrendt S."/>
            <person name="Andreopoulos W."/>
            <person name="He G."/>
            <person name="Labutti K."/>
            <person name="Lipzen A."/>
            <person name="Ng V."/>
            <person name="Riley R."/>
            <person name="Sandor L."/>
            <person name="Barry K."/>
            <person name="Martinez A.T."/>
            <person name="Xiao Y."/>
            <person name="Gibbons J.G."/>
            <person name="Terashima K."/>
            <person name="Grigoriev I.V."/>
            <person name="Hibbett D.S."/>
        </authorList>
    </citation>
    <scope>NUCLEOTIDE SEQUENCE</scope>
    <source>
        <strain evidence="1">TMI1499</strain>
    </source>
</reference>
<comment type="caution">
    <text evidence="1">The sequence shown here is derived from an EMBL/GenBank/DDBJ whole genome shotgun (WGS) entry which is preliminary data.</text>
</comment>
<evidence type="ECO:0000313" key="1">
    <source>
        <dbReference type="EMBL" id="KAJ3809215.1"/>
    </source>
</evidence>
<dbReference type="EMBL" id="MU795172">
    <property type="protein sequence ID" value="KAJ3809215.1"/>
    <property type="molecule type" value="Genomic_DNA"/>
</dbReference>
<accession>A0ACC1TWS8</accession>
<organism evidence="1 2">
    <name type="scientific">Lentinula aff. lateritia</name>
    <dbReference type="NCBI Taxonomy" id="2804960"/>
    <lineage>
        <taxon>Eukaryota</taxon>
        <taxon>Fungi</taxon>
        <taxon>Dikarya</taxon>
        <taxon>Basidiomycota</taxon>
        <taxon>Agaricomycotina</taxon>
        <taxon>Agaricomycetes</taxon>
        <taxon>Agaricomycetidae</taxon>
        <taxon>Agaricales</taxon>
        <taxon>Marasmiineae</taxon>
        <taxon>Omphalotaceae</taxon>
        <taxon>Lentinula</taxon>
    </lineage>
</organism>
<name>A0ACC1TWS8_9AGAR</name>
<sequence>MNATCDGFKLEQSYSQTIMKKKPRAKPCQTNLRDIWAWNSKAKHSQVPIKAPVRRSAHRILDPIPAELYIMIFNHVKPRNDCYESKKTILKRTNDLRNMSLVCRYFCAEILPWLFESVVFHPGGLYNGLTTRAEKDVMSYIPFCRSIKQDEKFARSLALQVKQCSIRDWSDAPNTNTAMVKAFLNTHVDSLPHLTNLTTITLSRMPLAPQLLAHIRRLLHLTSFTIDCCDFAEILPKHVQKLAAKSKLKSFRLWIRSSKDDNDDEDDEVHALVVKEFLPLIVNLSEFGTDSWPLMQALIFCHDILPPLLETLEILSIRDTKVLCEYLYKLPALTSLTMDSAQTTTVYSNISLSRLRSLRCLTCPPHFVSHFSGSRQLASLSFSTRHPDNSWVAIHNAAGVSWPRVDQLLAFCLPYTLALGIGLDPTSFLDGTGIVLDRLRKLTIISDECFILNSGGAPDQNGGAAMSKIVQTLMKEARFPSLECILFRNDDNKEWTWRKDASSGKWKPVPEEDEDVY</sequence>
<proteinExistence type="predicted"/>
<evidence type="ECO:0000313" key="2">
    <source>
        <dbReference type="Proteomes" id="UP001163835"/>
    </source>
</evidence>
<gene>
    <name evidence="1" type="ORF">F5876DRAFT_66666</name>
</gene>